<feature type="transmembrane region" description="Helical" evidence="1">
    <location>
        <begin position="23"/>
        <end position="45"/>
    </location>
</feature>
<evidence type="ECO:0000256" key="1">
    <source>
        <dbReference type="SAM" id="Phobius"/>
    </source>
</evidence>
<dbReference type="Proteomes" id="UP000663623">
    <property type="component" value="Chromosome"/>
</dbReference>
<keyword evidence="1" id="KW-1133">Transmembrane helix</keyword>
<evidence type="ECO:0000313" key="2">
    <source>
        <dbReference type="EMBL" id="BCS80825.1"/>
    </source>
</evidence>
<reference evidence="2 3" key="1">
    <citation type="submission" date="2021-02" db="EMBL/GenBank/DDBJ databases">
        <title>Nitrogen-fixing ability and nitrogen fixation related genes of thermophilic fermentative bacteria in the genus Caldicellulosiruptor.</title>
        <authorList>
            <person name="Chen Y."/>
            <person name="Nishihara A."/>
            <person name="Haruta S."/>
        </authorList>
    </citation>
    <scope>NUCLEOTIDE SEQUENCE [LARGE SCALE GENOMIC DNA]</scope>
    <source>
        <strain evidence="2 3">YA01</strain>
    </source>
</reference>
<name>A0ABN6E5Y5_9FIRM</name>
<keyword evidence="3" id="KW-1185">Reference proteome</keyword>
<organism evidence="2 3">
    <name type="scientific">Caldicellulosiruptor diazotrophicus</name>
    <dbReference type="NCBI Taxonomy" id="2806205"/>
    <lineage>
        <taxon>Bacteria</taxon>
        <taxon>Bacillati</taxon>
        <taxon>Bacillota</taxon>
        <taxon>Bacillota incertae sedis</taxon>
        <taxon>Caldicellulosiruptorales</taxon>
        <taxon>Caldicellulosiruptoraceae</taxon>
        <taxon>Caldicellulosiruptor</taxon>
    </lineage>
</organism>
<protein>
    <submittedName>
        <fullName evidence="2">Uncharacterized protein</fullName>
    </submittedName>
</protein>
<evidence type="ECO:0000313" key="3">
    <source>
        <dbReference type="Proteomes" id="UP000663623"/>
    </source>
</evidence>
<accession>A0ABN6E5Y5</accession>
<sequence length="65" mass="7165">MIFYLYGTIPKSLISLENFPMTIAPFVLILVLVWVVVGLLLIMLIKILMVLTVDAGIINMNGGTN</sequence>
<dbReference type="EMBL" id="AP024480">
    <property type="protein sequence ID" value="BCS80825.1"/>
    <property type="molecule type" value="Genomic_DNA"/>
</dbReference>
<keyword evidence="1" id="KW-0812">Transmembrane</keyword>
<gene>
    <name evidence="2" type="ORF">CaldiYA01_07850</name>
</gene>
<keyword evidence="1" id="KW-0472">Membrane</keyword>
<proteinExistence type="predicted"/>